<dbReference type="GO" id="GO:0043565">
    <property type="term" value="F:sequence-specific DNA binding"/>
    <property type="evidence" value="ECO:0007669"/>
    <property type="project" value="InterPro"/>
</dbReference>
<dbReference type="Proteomes" id="UP000515121">
    <property type="component" value="Unplaced"/>
</dbReference>
<organism evidence="8 9">
    <name type="scientific">Durio zibethinus</name>
    <name type="common">Durian</name>
    <dbReference type="NCBI Taxonomy" id="66656"/>
    <lineage>
        <taxon>Eukaryota</taxon>
        <taxon>Viridiplantae</taxon>
        <taxon>Streptophyta</taxon>
        <taxon>Embryophyta</taxon>
        <taxon>Tracheophyta</taxon>
        <taxon>Spermatophyta</taxon>
        <taxon>Magnoliopsida</taxon>
        <taxon>eudicotyledons</taxon>
        <taxon>Gunneridae</taxon>
        <taxon>Pentapetalae</taxon>
        <taxon>rosids</taxon>
        <taxon>malvids</taxon>
        <taxon>Malvales</taxon>
        <taxon>Malvaceae</taxon>
        <taxon>Helicteroideae</taxon>
        <taxon>Durio</taxon>
    </lineage>
</organism>
<dbReference type="PANTHER" id="PTHR31221">
    <property type="entry name" value="WRKY TRANSCRIPTION FACTOR PROTEIN 1-RELATED"/>
    <property type="match status" value="1"/>
</dbReference>
<evidence type="ECO:0000256" key="1">
    <source>
        <dbReference type="ARBA" id="ARBA00004123"/>
    </source>
</evidence>
<dbReference type="InterPro" id="IPR003657">
    <property type="entry name" value="WRKY_dom"/>
</dbReference>
<dbReference type="RefSeq" id="XP_022743442.1">
    <property type="nucleotide sequence ID" value="XM_022887707.1"/>
</dbReference>
<evidence type="ECO:0000259" key="7">
    <source>
        <dbReference type="PROSITE" id="PS50811"/>
    </source>
</evidence>
<dbReference type="PROSITE" id="PS50811">
    <property type="entry name" value="WRKY"/>
    <property type="match status" value="1"/>
</dbReference>
<keyword evidence="4" id="KW-0804">Transcription</keyword>
<proteinExistence type="predicted"/>
<evidence type="ECO:0000313" key="8">
    <source>
        <dbReference type="Proteomes" id="UP000515121"/>
    </source>
</evidence>
<evidence type="ECO:0000256" key="4">
    <source>
        <dbReference type="ARBA" id="ARBA00023163"/>
    </source>
</evidence>
<dbReference type="GeneID" id="111294412"/>
<dbReference type="SUPFAM" id="SSF118290">
    <property type="entry name" value="WRKY DNA-binding domain"/>
    <property type="match status" value="1"/>
</dbReference>
<reference evidence="9" key="1">
    <citation type="submission" date="2025-08" db="UniProtKB">
        <authorList>
            <consortium name="RefSeq"/>
        </authorList>
    </citation>
    <scope>IDENTIFICATION</scope>
    <source>
        <tissue evidence="9">Fruit stalk</tissue>
    </source>
</reference>
<dbReference type="PANTHER" id="PTHR31221:SF90">
    <property type="entry name" value="WRKY TRANSCRIPTION FACTOR 44"/>
    <property type="match status" value="1"/>
</dbReference>
<evidence type="ECO:0000256" key="5">
    <source>
        <dbReference type="ARBA" id="ARBA00023242"/>
    </source>
</evidence>
<evidence type="ECO:0000313" key="9">
    <source>
        <dbReference type="RefSeq" id="XP_022743442.1"/>
    </source>
</evidence>
<feature type="region of interest" description="Disordered" evidence="6">
    <location>
        <begin position="73"/>
        <end position="106"/>
    </location>
</feature>
<keyword evidence="5" id="KW-0539">Nucleus</keyword>
<dbReference type="AlphaFoldDB" id="A0A6P5YT34"/>
<name>A0A6P5YT34_DURZI</name>
<keyword evidence="8" id="KW-1185">Reference proteome</keyword>
<dbReference type="InterPro" id="IPR036576">
    <property type="entry name" value="WRKY_dom_sf"/>
</dbReference>
<feature type="compositionally biased region" description="Polar residues" evidence="6">
    <location>
        <begin position="87"/>
        <end position="103"/>
    </location>
</feature>
<dbReference type="KEGG" id="dzi:111294412"/>
<dbReference type="GO" id="GO:0005634">
    <property type="term" value="C:nucleus"/>
    <property type="evidence" value="ECO:0007669"/>
    <property type="project" value="UniProtKB-SubCell"/>
</dbReference>
<keyword evidence="2" id="KW-0805">Transcription regulation</keyword>
<dbReference type="GO" id="GO:0003700">
    <property type="term" value="F:DNA-binding transcription factor activity"/>
    <property type="evidence" value="ECO:0007669"/>
    <property type="project" value="InterPro"/>
</dbReference>
<comment type="subcellular location">
    <subcellularLocation>
        <location evidence="1">Nucleus</location>
    </subcellularLocation>
</comment>
<dbReference type="SMART" id="SM00774">
    <property type="entry name" value="WRKY"/>
    <property type="match status" value="1"/>
</dbReference>
<accession>A0A6P5YT34</accession>
<dbReference type="InterPro" id="IPR044810">
    <property type="entry name" value="WRKY_plant"/>
</dbReference>
<evidence type="ECO:0000256" key="3">
    <source>
        <dbReference type="ARBA" id="ARBA00023125"/>
    </source>
</evidence>
<feature type="domain" description="WRKY" evidence="7">
    <location>
        <begin position="41"/>
        <end position="85"/>
    </location>
</feature>
<dbReference type="OrthoDB" id="1722085at2759"/>
<evidence type="ECO:0000256" key="2">
    <source>
        <dbReference type="ARBA" id="ARBA00023015"/>
    </source>
</evidence>
<keyword evidence="3" id="KW-0238">DNA-binding</keyword>
<dbReference type="Gene3D" id="2.20.25.80">
    <property type="entry name" value="WRKY domain"/>
    <property type="match status" value="1"/>
</dbReference>
<sequence length="136" mass="15640">MFCWQRFLHVKTVTILLVENDDCTRHAVTVLLRNCCCEACGNLPCRSYYRCTSLKCNVRKHVERASDVPRPFITTYQGKHNPEMPLRNTNPVASDPDSNSPATNRRRYSFQLDICDKVIKALRTQRASEPKPLGLK</sequence>
<protein>
    <submittedName>
        <fullName evidence="9">WRKY transcription factor 1-like</fullName>
    </submittedName>
</protein>
<dbReference type="Pfam" id="PF03106">
    <property type="entry name" value="WRKY"/>
    <property type="match status" value="1"/>
</dbReference>
<gene>
    <name evidence="9" type="primary">LOC111294412</name>
</gene>
<evidence type="ECO:0000256" key="6">
    <source>
        <dbReference type="SAM" id="MobiDB-lite"/>
    </source>
</evidence>